<dbReference type="InterPro" id="IPR038891">
    <property type="entry name" value="FSIP2"/>
</dbReference>
<feature type="compositionally biased region" description="Basic and acidic residues" evidence="1">
    <location>
        <begin position="379"/>
        <end position="389"/>
    </location>
</feature>
<dbReference type="KEGG" id="gsh:117362913"/>
<dbReference type="OrthoDB" id="8197715at2759"/>
<evidence type="ECO:0000313" key="3">
    <source>
        <dbReference type="RefSeq" id="XP_033805896.1"/>
    </source>
</evidence>
<dbReference type="GO" id="GO:0005739">
    <property type="term" value="C:mitochondrion"/>
    <property type="evidence" value="ECO:0007669"/>
    <property type="project" value="TreeGrafter"/>
</dbReference>
<dbReference type="RefSeq" id="XP_033805896.1">
    <property type="nucleotide sequence ID" value="XM_033950005.1"/>
</dbReference>
<dbReference type="PANTHER" id="PTHR21856:SF7">
    <property type="entry name" value="FIBROUS SHEATH-INTERACTING PROTEIN 2"/>
    <property type="match status" value="1"/>
</dbReference>
<dbReference type="InParanoid" id="A0A6P8RKU5"/>
<keyword evidence="2" id="KW-1185">Reference proteome</keyword>
<reference evidence="3" key="1">
    <citation type="submission" date="2025-08" db="UniProtKB">
        <authorList>
            <consortium name="RefSeq"/>
        </authorList>
    </citation>
    <scope>IDENTIFICATION</scope>
</reference>
<sequence length="627" mass="72128">MMEYYLSPFSDISNRNRRYSDGTIQDLMQGPSAKQLLDMPLGAKLPLLPGRDVVLYTTDLCEKLYHPSSGFNLGDPYCRLLETNYKNLHDPHLCSYFKRKDIQKRLKKGGFITSNNKIVCTLKEFNEYRQYLTSIKLDFERSYMKEQKMLEKQVAKLQGKNLIPEGTSTQLREWLLEEGKKDFEDKEKLGRNRYLTMLSKELEKIEHIAAEKNNLRLREEEKREQDSHERKLFLRKKMEEEWKTKEMLLLLRIGKDVSREAKIEEQFRKVKEDGIKKKQIFLERKMAYHLEKIHGLVHREQFETHKFGIAEQEKLLADMKKGYRLKNVEKERKLRRVERKWARLTRGACALTPKQLQSRRLLQNQLMLPSSKTQDYSIEGDKKGMKGDDATAAAQLQDQSKSTRKVTSEIGIRKQSGGQLSPSKSYGLVPPKRFKGDSSALQRTKQNQNLSEVKAISPPGKPTSIKRSSKQPEITGQVKGESGAVRTVIETASVAAAAVAVVAAAKQGKLDVKKPVEESSIVEKQASIKIIVTRRPVLHSDLVPIPPFHELLQLSEEEFCMSDITRGKESGGNDSDSQTTSHSERFDQNELSDLIRDLNLSKESFELLAYRLKENNVLQLGMKITFY</sequence>
<dbReference type="Proteomes" id="UP000515159">
    <property type="component" value="Chromosome 6"/>
</dbReference>
<dbReference type="GeneID" id="117362913"/>
<feature type="region of interest" description="Disordered" evidence="1">
    <location>
        <begin position="565"/>
        <end position="586"/>
    </location>
</feature>
<organism evidence="2 3">
    <name type="scientific">Geotrypetes seraphini</name>
    <name type="common">Gaboon caecilian</name>
    <name type="synonym">Caecilia seraphini</name>
    <dbReference type="NCBI Taxonomy" id="260995"/>
    <lineage>
        <taxon>Eukaryota</taxon>
        <taxon>Metazoa</taxon>
        <taxon>Chordata</taxon>
        <taxon>Craniata</taxon>
        <taxon>Vertebrata</taxon>
        <taxon>Euteleostomi</taxon>
        <taxon>Amphibia</taxon>
        <taxon>Gymnophiona</taxon>
        <taxon>Geotrypetes</taxon>
    </lineage>
</organism>
<dbReference type="AlphaFoldDB" id="A0A6P8RKU5"/>
<evidence type="ECO:0000313" key="2">
    <source>
        <dbReference type="Proteomes" id="UP000515159"/>
    </source>
</evidence>
<gene>
    <name evidence="3" type="primary">LOC117362913</name>
</gene>
<protein>
    <submittedName>
        <fullName evidence="3">Fibrous sheath-interacting protein 2-like</fullName>
    </submittedName>
</protein>
<accession>A0A6P8RKU5</accession>
<feature type="compositionally biased region" description="Polar residues" evidence="1">
    <location>
        <begin position="439"/>
        <end position="451"/>
    </location>
</feature>
<name>A0A6P8RKU5_GEOSA</name>
<feature type="compositionally biased region" description="Polar residues" evidence="1">
    <location>
        <begin position="572"/>
        <end position="581"/>
    </location>
</feature>
<proteinExistence type="predicted"/>
<evidence type="ECO:0000256" key="1">
    <source>
        <dbReference type="SAM" id="MobiDB-lite"/>
    </source>
</evidence>
<feature type="region of interest" description="Disordered" evidence="1">
    <location>
        <begin position="372"/>
        <end position="481"/>
    </location>
</feature>
<dbReference type="PANTHER" id="PTHR21856">
    <property type="entry name" value="FIBROUS SHEATH-INTERACTING PROTEIN 2"/>
    <property type="match status" value="1"/>
</dbReference>
<feature type="compositionally biased region" description="Low complexity" evidence="1">
    <location>
        <begin position="390"/>
        <end position="399"/>
    </location>
</feature>